<dbReference type="Proteomes" id="UP001157502">
    <property type="component" value="Chromosome 6"/>
</dbReference>
<sequence>MLGYHRDPMTWLQGSILLVILVFYVHKVCCSILSLEVIDLLQRQGFKAHVDLSLLSTWEQHTQTLCGVLIFLLAVRCVCLFGVNRSTAASLALLRLTSSRLLWPVLSGGVLLLALCMMGNTLVLRGHWGVSTLSPQPHQRHISRGAPASFYHGVLRLTLTVAWAALVIGVVSSLLGATKRAVRRRSLLTLSDMVGYIRDWAAVRIGRRKLRKTDVYTNSKTFYLQEFESLVDELLFRLNLLSNSGQHPLPPKDVRHREDIPLLSPTQSPSSLSSQSGVSETTRVTEETILNDRPDIGNLPRTSRKHSPDTHYNRLDLDLETLHGHHQRGQGRHTPAQARARLGGVGTSSRPLCREAPERTPKTPPSETLSFPSDRNLQSSSSLGGPWIFSFPDLECSASTGKGKNSPQIQRLPGWIDNQLVQTVSSHWTTVVQSGGEIYKRPSHNHRAGLEMLDPGQKHAAEEMEGRRRSHKTVVEVMVHRIPETETEEIIGTVRQS</sequence>
<protein>
    <submittedName>
        <fullName evidence="1">Uncharacterized protein</fullName>
    </submittedName>
</protein>
<evidence type="ECO:0000313" key="2">
    <source>
        <dbReference type="Proteomes" id="UP001157502"/>
    </source>
</evidence>
<proteinExistence type="predicted"/>
<evidence type="ECO:0000313" key="1">
    <source>
        <dbReference type="EMBL" id="KAJ8010811.1"/>
    </source>
</evidence>
<reference evidence="1" key="1">
    <citation type="submission" date="2021-05" db="EMBL/GenBank/DDBJ databases">
        <authorList>
            <person name="Pan Q."/>
            <person name="Jouanno E."/>
            <person name="Zahm M."/>
            <person name="Klopp C."/>
            <person name="Cabau C."/>
            <person name="Louis A."/>
            <person name="Berthelot C."/>
            <person name="Parey E."/>
            <person name="Roest Crollius H."/>
            <person name="Montfort J."/>
            <person name="Robinson-Rechavi M."/>
            <person name="Bouchez O."/>
            <person name="Lampietro C."/>
            <person name="Lopez Roques C."/>
            <person name="Donnadieu C."/>
            <person name="Postlethwait J."/>
            <person name="Bobe J."/>
            <person name="Dillon D."/>
            <person name="Chandos A."/>
            <person name="von Hippel F."/>
            <person name="Guiguen Y."/>
        </authorList>
    </citation>
    <scope>NUCLEOTIDE SEQUENCE</scope>
    <source>
        <strain evidence="1">YG-Jan2019</strain>
    </source>
</reference>
<accession>A0ACC2H4B7</accession>
<comment type="caution">
    <text evidence="1">The sequence shown here is derived from an EMBL/GenBank/DDBJ whole genome shotgun (WGS) entry which is preliminary data.</text>
</comment>
<name>A0ACC2H4B7_DALPE</name>
<gene>
    <name evidence="1" type="ORF">DPEC_G00079010</name>
</gene>
<dbReference type="EMBL" id="CM055733">
    <property type="protein sequence ID" value="KAJ8010811.1"/>
    <property type="molecule type" value="Genomic_DNA"/>
</dbReference>
<organism evidence="1 2">
    <name type="scientific">Dallia pectoralis</name>
    <name type="common">Alaska blackfish</name>
    <dbReference type="NCBI Taxonomy" id="75939"/>
    <lineage>
        <taxon>Eukaryota</taxon>
        <taxon>Metazoa</taxon>
        <taxon>Chordata</taxon>
        <taxon>Craniata</taxon>
        <taxon>Vertebrata</taxon>
        <taxon>Euteleostomi</taxon>
        <taxon>Actinopterygii</taxon>
        <taxon>Neopterygii</taxon>
        <taxon>Teleostei</taxon>
        <taxon>Protacanthopterygii</taxon>
        <taxon>Esociformes</taxon>
        <taxon>Umbridae</taxon>
        <taxon>Dallia</taxon>
    </lineage>
</organism>
<keyword evidence="2" id="KW-1185">Reference proteome</keyword>